<dbReference type="SUPFAM" id="SSF52200">
    <property type="entry name" value="Toll/Interleukin receptor TIR domain"/>
    <property type="match status" value="1"/>
</dbReference>
<dbReference type="PATRIC" id="fig|298794.3.peg.770"/>
<evidence type="ECO:0000313" key="3">
    <source>
        <dbReference type="Proteomes" id="UP000035955"/>
    </source>
</evidence>
<dbReference type="OrthoDB" id="9810385at2"/>
<proteinExistence type="predicted"/>
<dbReference type="Gene3D" id="3.40.50.10140">
    <property type="entry name" value="Toll/interleukin-1 receptor homology (TIR) domain"/>
    <property type="match status" value="1"/>
</dbReference>
<evidence type="ECO:0000259" key="1">
    <source>
        <dbReference type="Pfam" id="PF13676"/>
    </source>
</evidence>
<gene>
    <name evidence="2" type="ORF">VQ02_17945</name>
</gene>
<reference evidence="2 3" key="1">
    <citation type="submission" date="2015-03" db="EMBL/GenBank/DDBJ databases">
        <title>Genome sequencing of Methylobacterium variabile DSM 16961.</title>
        <authorList>
            <person name="Chaudhry V."/>
            <person name="Patil P.B."/>
        </authorList>
    </citation>
    <scope>NUCLEOTIDE SEQUENCE [LARGE SCALE GENOMIC DNA]</scope>
    <source>
        <strain evidence="2 3">DSM 16961</strain>
    </source>
</reference>
<name>A0A0J6SN89_9HYPH</name>
<keyword evidence="3" id="KW-1185">Reference proteome</keyword>
<dbReference type="GO" id="GO:0007165">
    <property type="term" value="P:signal transduction"/>
    <property type="evidence" value="ECO:0007669"/>
    <property type="project" value="InterPro"/>
</dbReference>
<dbReference type="InterPro" id="IPR000157">
    <property type="entry name" value="TIR_dom"/>
</dbReference>
<dbReference type="InterPro" id="IPR035897">
    <property type="entry name" value="Toll_tir_struct_dom_sf"/>
</dbReference>
<feature type="domain" description="TIR" evidence="1">
    <location>
        <begin position="5"/>
        <end position="106"/>
    </location>
</feature>
<sequence>MTPKVFVSHKQEDSERAALIAARLRMGGLDVYIDVIDAQLSKSGPDLADYIRMRLDECSQLLAVISPITRASWWVPWEIGVATEKERFLASFVSDGATVPEFLQKWPYLQNMADLDRYITESKRAQHLVETYRQQGYGSTAQSRGFRSFHSSLKSSLGQR</sequence>
<evidence type="ECO:0000313" key="2">
    <source>
        <dbReference type="EMBL" id="KMO35082.1"/>
    </source>
</evidence>
<dbReference type="RefSeq" id="WP_048445559.1">
    <property type="nucleotide sequence ID" value="NZ_LABY01000123.1"/>
</dbReference>
<accession>A0A0J6SN89</accession>
<organism evidence="2 3">
    <name type="scientific">Methylobacterium variabile</name>
    <dbReference type="NCBI Taxonomy" id="298794"/>
    <lineage>
        <taxon>Bacteria</taxon>
        <taxon>Pseudomonadati</taxon>
        <taxon>Pseudomonadota</taxon>
        <taxon>Alphaproteobacteria</taxon>
        <taxon>Hyphomicrobiales</taxon>
        <taxon>Methylobacteriaceae</taxon>
        <taxon>Methylobacterium</taxon>
    </lineage>
</organism>
<comment type="caution">
    <text evidence="2">The sequence shown here is derived from an EMBL/GenBank/DDBJ whole genome shotgun (WGS) entry which is preliminary data.</text>
</comment>
<dbReference type="EMBL" id="LABY01000123">
    <property type="protein sequence ID" value="KMO35082.1"/>
    <property type="molecule type" value="Genomic_DNA"/>
</dbReference>
<dbReference type="AlphaFoldDB" id="A0A0J6SN89"/>
<dbReference type="Pfam" id="PF13676">
    <property type="entry name" value="TIR_2"/>
    <property type="match status" value="1"/>
</dbReference>
<protein>
    <recommendedName>
        <fullName evidence="1">TIR domain-containing protein</fullName>
    </recommendedName>
</protein>
<dbReference type="Proteomes" id="UP000035955">
    <property type="component" value="Unassembled WGS sequence"/>
</dbReference>